<protein>
    <submittedName>
        <fullName evidence="2">Uncharacterized protein</fullName>
    </submittedName>
</protein>
<dbReference type="EMBL" id="JAVFKD010000015">
    <property type="protein sequence ID" value="KAK5989230.1"/>
    <property type="molecule type" value="Genomic_DNA"/>
</dbReference>
<reference evidence="2 3" key="1">
    <citation type="submission" date="2024-01" db="EMBL/GenBank/DDBJ databases">
        <title>Complete genome of Cladobotryum mycophilum ATHUM6906.</title>
        <authorList>
            <person name="Christinaki A.C."/>
            <person name="Myridakis A.I."/>
            <person name="Kouvelis V.N."/>
        </authorList>
    </citation>
    <scope>NUCLEOTIDE SEQUENCE [LARGE SCALE GENOMIC DNA]</scope>
    <source>
        <strain evidence="2 3">ATHUM6906</strain>
    </source>
</reference>
<keyword evidence="1" id="KW-0732">Signal</keyword>
<name>A0ABR0SAQ5_9HYPO</name>
<evidence type="ECO:0000313" key="3">
    <source>
        <dbReference type="Proteomes" id="UP001338125"/>
    </source>
</evidence>
<gene>
    <name evidence="2" type="ORF">PT974_10734</name>
</gene>
<dbReference type="Proteomes" id="UP001338125">
    <property type="component" value="Unassembled WGS sequence"/>
</dbReference>
<comment type="caution">
    <text evidence="2">The sequence shown here is derived from an EMBL/GenBank/DDBJ whole genome shotgun (WGS) entry which is preliminary data.</text>
</comment>
<evidence type="ECO:0000256" key="1">
    <source>
        <dbReference type="SAM" id="SignalP"/>
    </source>
</evidence>
<feature type="chain" id="PRO_5046811618" evidence="1">
    <location>
        <begin position="19"/>
        <end position="266"/>
    </location>
</feature>
<evidence type="ECO:0000313" key="2">
    <source>
        <dbReference type="EMBL" id="KAK5989230.1"/>
    </source>
</evidence>
<keyword evidence="3" id="KW-1185">Reference proteome</keyword>
<organism evidence="2 3">
    <name type="scientific">Cladobotryum mycophilum</name>
    <dbReference type="NCBI Taxonomy" id="491253"/>
    <lineage>
        <taxon>Eukaryota</taxon>
        <taxon>Fungi</taxon>
        <taxon>Dikarya</taxon>
        <taxon>Ascomycota</taxon>
        <taxon>Pezizomycotina</taxon>
        <taxon>Sordariomycetes</taxon>
        <taxon>Hypocreomycetidae</taxon>
        <taxon>Hypocreales</taxon>
        <taxon>Hypocreaceae</taxon>
        <taxon>Cladobotryum</taxon>
    </lineage>
</organism>
<feature type="signal peptide" evidence="1">
    <location>
        <begin position="1"/>
        <end position="18"/>
    </location>
</feature>
<sequence>MLPATLFLALVGAQSAAAVIHIYGSLGKLGDNIQCSSTKFADSELADLLQLEIDSYANRDGSGNSFTTQLDLACGSINSIAVSQACVEALGTPICHKSLLPRSRIFPRNAPSMHFAKRDAYFCVNNHGDCHDIIDANTFGKCPSGYREEVVEAKGFVPGVKCEKECSPEQKSACLQKACGFRLKQCKMEPENKTICYDAMLKCDAPVPMSEKICNEDLIPYFDCSDCISYAKGKCTLNMENLQKHKKEADDNFSDYGDKLVSSLIG</sequence>
<proteinExistence type="predicted"/>
<accession>A0ABR0SAQ5</accession>